<comment type="caution">
    <text evidence="8">The sequence shown here is derived from an EMBL/GenBank/DDBJ whole genome shotgun (WGS) entry which is preliminary data.</text>
</comment>
<organism evidence="8 9">
    <name type="scientific">Spodoptera exigua</name>
    <name type="common">Beet armyworm</name>
    <name type="synonym">Noctua fulgens</name>
    <dbReference type="NCBI Taxonomy" id="7107"/>
    <lineage>
        <taxon>Eukaryota</taxon>
        <taxon>Metazoa</taxon>
        <taxon>Ecdysozoa</taxon>
        <taxon>Arthropoda</taxon>
        <taxon>Hexapoda</taxon>
        <taxon>Insecta</taxon>
        <taxon>Pterygota</taxon>
        <taxon>Neoptera</taxon>
        <taxon>Endopterygota</taxon>
        <taxon>Lepidoptera</taxon>
        <taxon>Glossata</taxon>
        <taxon>Ditrysia</taxon>
        <taxon>Noctuoidea</taxon>
        <taxon>Noctuidae</taxon>
        <taxon>Amphipyrinae</taxon>
        <taxon>Spodoptera</taxon>
    </lineage>
</organism>
<feature type="region of interest" description="Disordered" evidence="6">
    <location>
        <begin position="55"/>
        <end position="83"/>
    </location>
</feature>
<evidence type="ECO:0000256" key="1">
    <source>
        <dbReference type="ARBA" id="ARBA00022723"/>
    </source>
</evidence>
<evidence type="ECO:0000256" key="3">
    <source>
        <dbReference type="ARBA" id="ARBA00022833"/>
    </source>
</evidence>
<dbReference type="InterPro" id="IPR013083">
    <property type="entry name" value="Znf_RING/FYVE/PHD"/>
</dbReference>
<evidence type="ECO:0000313" key="8">
    <source>
        <dbReference type="EMBL" id="KAH9632785.1"/>
    </source>
</evidence>
<feature type="compositionally biased region" description="Basic and acidic residues" evidence="6">
    <location>
        <begin position="55"/>
        <end position="65"/>
    </location>
</feature>
<dbReference type="PROSITE" id="PS50016">
    <property type="entry name" value="ZF_PHD_2"/>
    <property type="match status" value="1"/>
</dbReference>
<dbReference type="GO" id="GO:0008270">
    <property type="term" value="F:zinc ion binding"/>
    <property type="evidence" value="ECO:0007669"/>
    <property type="project" value="UniProtKB-KW"/>
</dbReference>
<name>A0A922M9F7_SPOEX</name>
<keyword evidence="3" id="KW-0862">Zinc</keyword>
<dbReference type="CDD" id="cd15489">
    <property type="entry name" value="PHD_SF"/>
    <property type="match status" value="1"/>
</dbReference>
<feature type="coiled-coil region" evidence="5">
    <location>
        <begin position="122"/>
        <end position="149"/>
    </location>
</feature>
<dbReference type="Proteomes" id="UP000814243">
    <property type="component" value="Unassembled WGS sequence"/>
</dbReference>
<keyword evidence="2 4" id="KW-0863">Zinc-finger</keyword>
<dbReference type="EMBL" id="JACEFF010000689">
    <property type="protein sequence ID" value="KAH9632785.1"/>
    <property type="molecule type" value="Genomic_DNA"/>
</dbReference>
<evidence type="ECO:0000256" key="2">
    <source>
        <dbReference type="ARBA" id="ARBA00022771"/>
    </source>
</evidence>
<proteinExistence type="predicted"/>
<reference evidence="8" key="1">
    <citation type="journal article" date="2021" name="G3 (Bethesda)">
        <title>Genome and transcriptome analysis of the beet armyworm Spodoptera exigua reveals targets for pest control. .</title>
        <authorList>
            <person name="Simon S."/>
            <person name="Breeschoten T."/>
            <person name="Jansen H.J."/>
            <person name="Dirks R.P."/>
            <person name="Schranz M.E."/>
            <person name="Ros V.I.D."/>
        </authorList>
    </citation>
    <scope>NUCLEOTIDE SEQUENCE</scope>
    <source>
        <strain evidence="8">TB_SE_WUR_2020</strain>
    </source>
</reference>
<dbReference type="AlphaFoldDB" id="A0A922M9F7"/>
<dbReference type="Gene3D" id="3.30.40.10">
    <property type="entry name" value="Zinc/RING finger domain, C3HC4 (zinc finger)"/>
    <property type="match status" value="1"/>
</dbReference>
<evidence type="ECO:0000256" key="6">
    <source>
        <dbReference type="SAM" id="MobiDB-lite"/>
    </source>
</evidence>
<dbReference type="Pfam" id="PF25298">
    <property type="entry name" value="Baculo_FP_2nd"/>
    <property type="match status" value="1"/>
</dbReference>
<evidence type="ECO:0000256" key="4">
    <source>
        <dbReference type="PROSITE-ProRule" id="PRU00146"/>
    </source>
</evidence>
<accession>A0A922M9F7</accession>
<dbReference type="SMART" id="SM00249">
    <property type="entry name" value="PHD"/>
    <property type="match status" value="1"/>
</dbReference>
<protein>
    <recommendedName>
        <fullName evidence="7">PHD-type domain-containing protein</fullName>
    </recommendedName>
</protein>
<keyword evidence="5" id="KW-0175">Coiled coil</keyword>
<dbReference type="InterPro" id="IPR019787">
    <property type="entry name" value="Znf_PHD-finger"/>
</dbReference>
<keyword evidence="1" id="KW-0479">Metal-binding</keyword>
<evidence type="ECO:0000256" key="5">
    <source>
        <dbReference type="SAM" id="Coils"/>
    </source>
</evidence>
<sequence length="342" mass="38128">MAKCGGCGQFMSGEVARCNGCSGVYHRRCVALPRTGAIAVTWQCPECRKNLATDNKAETPVRGRPMDLPAAEHPSSEDPTSAGRIVLETTEDLTRDIMAELRAFRDNLRSINKDMQLFRADIADIRSTLRDCQENVVRLEDRMVALEGRQSSAPLDSSVNDIIAQLRQDLNDRDQELFYNDVEIANLPETNGENPVHLAVQIGLKLGVKLDERDIVSAERVGARRLVAMDAAGPVPRPRLLAVRLVRRDLREEVLSSARARRGATSAGLGLPAPSQPFYVNERLTAQNRLLFRKAREAGQHHGWKFVWTKRGRTLARNKPGDKAYVIRCEADVDRIFGPQLQ</sequence>
<evidence type="ECO:0000259" key="7">
    <source>
        <dbReference type="PROSITE" id="PS50016"/>
    </source>
</evidence>
<evidence type="ECO:0000313" key="9">
    <source>
        <dbReference type="Proteomes" id="UP000814243"/>
    </source>
</evidence>
<dbReference type="SUPFAM" id="SSF57903">
    <property type="entry name" value="FYVE/PHD zinc finger"/>
    <property type="match status" value="1"/>
</dbReference>
<feature type="domain" description="PHD-type" evidence="7">
    <location>
        <begin position="1"/>
        <end position="50"/>
    </location>
</feature>
<dbReference type="InterPro" id="IPR057251">
    <property type="entry name" value="FP_C"/>
</dbReference>
<gene>
    <name evidence="8" type="ORF">HF086_015984</name>
</gene>
<dbReference type="InterPro" id="IPR011011">
    <property type="entry name" value="Znf_FYVE_PHD"/>
</dbReference>
<dbReference type="InterPro" id="IPR001965">
    <property type="entry name" value="Znf_PHD"/>
</dbReference>